<proteinExistence type="predicted"/>
<evidence type="ECO:0000313" key="2">
    <source>
        <dbReference type="EMBL" id="MBY0758552.1"/>
    </source>
</evidence>
<dbReference type="Proteomes" id="UP000779049">
    <property type="component" value="Unassembled WGS sequence"/>
</dbReference>
<comment type="caution">
    <text evidence="2">The sequence shown here is derived from an EMBL/GenBank/DDBJ whole genome shotgun (WGS) entry which is preliminary data.</text>
</comment>
<name>A0ABS7L705_9FIRM</name>
<organism evidence="2 3">
    <name type="scientific">Sellimonas caecigallum</name>
    <dbReference type="NCBI Taxonomy" id="2592333"/>
    <lineage>
        <taxon>Bacteria</taxon>
        <taxon>Bacillati</taxon>
        <taxon>Bacillota</taxon>
        <taxon>Clostridia</taxon>
        <taxon>Lachnospirales</taxon>
        <taxon>Lachnospiraceae</taxon>
        <taxon>Sellimonas</taxon>
    </lineage>
</organism>
<keyword evidence="3" id="KW-1185">Reference proteome</keyword>
<dbReference type="EMBL" id="VIRV01000005">
    <property type="protein sequence ID" value="MBY0758552.1"/>
    <property type="molecule type" value="Genomic_DNA"/>
</dbReference>
<accession>A0ABS7L705</accession>
<reference evidence="2 3" key="1">
    <citation type="journal article" date="2020" name="New Microbes New Infect">
        <title>Sellimonas caecigallum sp. nov., description and genome sequence of a new member of the Sellimonas genus isolated from the cecum of feral chicken.</title>
        <authorList>
            <person name="Wongkuna S."/>
            <person name="Ghimire S."/>
            <person name="Antony L."/>
            <person name="Chankhamhaengdecha S."/>
            <person name="Janvilisri T."/>
            <person name="Scaria J."/>
        </authorList>
    </citation>
    <scope>NUCLEOTIDE SEQUENCE [LARGE SCALE GENOMIC DNA]</scope>
    <source>
        <strain evidence="2 3">SW451</strain>
    </source>
</reference>
<dbReference type="RefSeq" id="WP_221919605.1">
    <property type="nucleotide sequence ID" value="NZ_CP173660.1"/>
</dbReference>
<sequence length="118" mass="13716">MKTVKVTTDNIVSIINVDFDDYRDIQKAVGGMFETVKTQRLFDYFRQPMMFLCDEEGHLKKLPLNQLGSYFYGTEKHGWPIAGDIIFTVPENEDLLGLENAEQVKEQLLSDFEFLKEE</sequence>
<evidence type="ECO:0000313" key="3">
    <source>
        <dbReference type="Proteomes" id="UP000779049"/>
    </source>
</evidence>
<gene>
    <name evidence="2" type="ORF">FLB61_05520</name>
</gene>
<dbReference type="Pfam" id="PF12957">
    <property type="entry name" value="DUF3846"/>
    <property type="match status" value="1"/>
</dbReference>
<protein>
    <submittedName>
        <fullName evidence="2">DUF3846 domain-containing protein</fullName>
    </submittedName>
</protein>
<dbReference type="InterPro" id="IPR024559">
    <property type="entry name" value="DUF3846"/>
</dbReference>
<feature type="domain" description="DUF3846" evidence="1">
    <location>
        <begin position="1"/>
        <end position="107"/>
    </location>
</feature>
<evidence type="ECO:0000259" key="1">
    <source>
        <dbReference type="Pfam" id="PF12957"/>
    </source>
</evidence>